<dbReference type="PANTHER" id="PTHR33705:SF2">
    <property type="entry name" value="PHOSPHOCARRIER PROTEIN NPR"/>
    <property type="match status" value="1"/>
</dbReference>
<dbReference type="EMBL" id="JBHSWD010000002">
    <property type="protein sequence ID" value="MFC6592801.1"/>
    <property type="molecule type" value="Genomic_DNA"/>
</dbReference>
<comment type="caution">
    <text evidence="5">The sequence shown here is derived from an EMBL/GenBank/DDBJ whole genome shotgun (WGS) entry which is preliminary data.</text>
</comment>
<dbReference type="NCBIfam" id="TIGR01003">
    <property type="entry name" value="PTS_HPr_family"/>
    <property type="match status" value="1"/>
</dbReference>
<evidence type="ECO:0000256" key="1">
    <source>
        <dbReference type="ARBA" id="ARBA00004496"/>
    </source>
</evidence>
<dbReference type="Pfam" id="PF00381">
    <property type="entry name" value="PTS-HPr"/>
    <property type="match status" value="1"/>
</dbReference>
<proteinExistence type="predicted"/>
<comment type="subcellular location">
    <subcellularLocation>
        <location evidence="1">Cytoplasm</location>
    </subcellularLocation>
</comment>
<keyword evidence="2" id="KW-0963">Cytoplasm</keyword>
<accession>A0ABW1YEN4</accession>
<organism evidence="5 6">
    <name type="scientific">Deinococcus lacus</name>
    <dbReference type="NCBI Taxonomy" id="392561"/>
    <lineage>
        <taxon>Bacteria</taxon>
        <taxon>Thermotogati</taxon>
        <taxon>Deinococcota</taxon>
        <taxon>Deinococci</taxon>
        <taxon>Deinococcales</taxon>
        <taxon>Deinococcaceae</taxon>
        <taxon>Deinococcus</taxon>
    </lineage>
</organism>
<dbReference type="PROSITE" id="PS00589">
    <property type="entry name" value="PTS_HPR_SER"/>
    <property type="match status" value="1"/>
</dbReference>
<protein>
    <submittedName>
        <fullName evidence="5">HPr family phosphocarrier protein</fullName>
    </submittedName>
</protein>
<name>A0ABW1YEN4_9DEIO</name>
<dbReference type="PROSITE" id="PS51350">
    <property type="entry name" value="PTS_HPR_DOM"/>
    <property type="match status" value="1"/>
</dbReference>
<evidence type="ECO:0000259" key="4">
    <source>
        <dbReference type="PROSITE" id="PS51350"/>
    </source>
</evidence>
<dbReference type="InterPro" id="IPR002114">
    <property type="entry name" value="PTS_HPr_Ser_P_site"/>
</dbReference>
<feature type="domain" description="HPr" evidence="4">
    <location>
        <begin position="1"/>
        <end position="88"/>
    </location>
</feature>
<keyword evidence="3" id="KW-0598">Phosphotransferase system</keyword>
<keyword evidence="6" id="KW-1185">Reference proteome</keyword>
<dbReference type="PANTHER" id="PTHR33705">
    <property type="entry name" value="PHOSPHOCARRIER PROTEIN HPR"/>
    <property type="match status" value="1"/>
</dbReference>
<reference evidence="6" key="1">
    <citation type="journal article" date="2019" name="Int. J. Syst. Evol. Microbiol.">
        <title>The Global Catalogue of Microorganisms (GCM) 10K type strain sequencing project: providing services to taxonomists for standard genome sequencing and annotation.</title>
        <authorList>
            <consortium name="The Broad Institute Genomics Platform"/>
            <consortium name="The Broad Institute Genome Sequencing Center for Infectious Disease"/>
            <person name="Wu L."/>
            <person name="Ma J."/>
        </authorList>
    </citation>
    <scope>NUCLEOTIDE SEQUENCE [LARGE SCALE GENOMIC DNA]</scope>
    <source>
        <strain evidence="6">CGMCC 1.15772</strain>
    </source>
</reference>
<sequence>MLERSFKMVDPLGLHARPAGGLVKVAKPFQSDINLVTSEPVSLKSLIKVLSLGISAGTEFRIQTSGEDEAQAMEAVAAALVSEGLAEEI</sequence>
<evidence type="ECO:0000256" key="3">
    <source>
        <dbReference type="ARBA" id="ARBA00022683"/>
    </source>
</evidence>
<dbReference type="PRINTS" id="PR00107">
    <property type="entry name" value="PHOSPHOCPHPR"/>
</dbReference>
<dbReference type="SUPFAM" id="SSF55594">
    <property type="entry name" value="HPr-like"/>
    <property type="match status" value="1"/>
</dbReference>
<dbReference type="RefSeq" id="WP_380083923.1">
    <property type="nucleotide sequence ID" value="NZ_JBHSWD010000002.1"/>
</dbReference>
<dbReference type="CDD" id="cd00367">
    <property type="entry name" value="PTS-HPr_like"/>
    <property type="match status" value="1"/>
</dbReference>
<evidence type="ECO:0000313" key="6">
    <source>
        <dbReference type="Proteomes" id="UP001596297"/>
    </source>
</evidence>
<dbReference type="Proteomes" id="UP001596297">
    <property type="component" value="Unassembled WGS sequence"/>
</dbReference>
<gene>
    <name evidence="5" type="ORF">ACFP81_12875</name>
</gene>
<dbReference type="InterPro" id="IPR035895">
    <property type="entry name" value="HPr-like_sf"/>
</dbReference>
<dbReference type="InterPro" id="IPR050399">
    <property type="entry name" value="HPr"/>
</dbReference>
<dbReference type="InterPro" id="IPR000032">
    <property type="entry name" value="HPr-like"/>
</dbReference>
<evidence type="ECO:0000256" key="2">
    <source>
        <dbReference type="ARBA" id="ARBA00022490"/>
    </source>
</evidence>
<evidence type="ECO:0000313" key="5">
    <source>
        <dbReference type="EMBL" id="MFC6592801.1"/>
    </source>
</evidence>
<dbReference type="Gene3D" id="3.30.1340.10">
    <property type="entry name" value="HPr-like"/>
    <property type="match status" value="1"/>
</dbReference>